<dbReference type="InterPro" id="IPR051743">
    <property type="entry name" value="TAFA_chemokine-like"/>
</dbReference>
<evidence type="ECO:0000313" key="4">
    <source>
        <dbReference type="Proteomes" id="UP000322234"/>
    </source>
</evidence>
<dbReference type="GO" id="GO:1902692">
    <property type="term" value="P:regulation of neuroblast proliferation"/>
    <property type="evidence" value="ECO:0007669"/>
    <property type="project" value="TreeGrafter"/>
</dbReference>
<dbReference type="EMBL" id="VBQZ03000030">
    <property type="protein sequence ID" value="MXQ86122.1"/>
    <property type="molecule type" value="Genomic_DNA"/>
</dbReference>
<reference evidence="3" key="1">
    <citation type="submission" date="2019-10" db="EMBL/GenBank/DDBJ databases">
        <title>The sequence and de novo assembly of the wild yak genome.</title>
        <authorList>
            <person name="Liu Y."/>
        </authorList>
    </citation>
    <scope>NUCLEOTIDE SEQUENCE [LARGE SCALE GENOMIC DNA]</scope>
    <source>
        <strain evidence="3">WY2019</strain>
    </source>
</reference>
<evidence type="ECO:0000256" key="2">
    <source>
        <dbReference type="ARBA" id="ARBA00022729"/>
    </source>
</evidence>
<gene>
    <name evidence="3" type="ORF">E5288_WYG002102</name>
</gene>
<dbReference type="GO" id="GO:0014016">
    <property type="term" value="P:neuroblast differentiation"/>
    <property type="evidence" value="ECO:0007669"/>
    <property type="project" value="TreeGrafter"/>
</dbReference>
<dbReference type="PANTHER" id="PTHR31770:SF2">
    <property type="entry name" value="CHEMOKINE-LIKE PROTEIN TAFA-1"/>
    <property type="match status" value="1"/>
</dbReference>
<dbReference type="InterPro" id="IPR020350">
    <property type="entry name" value="Chemokine-like_TAFA"/>
</dbReference>
<keyword evidence="2" id="KW-0732">Signal</keyword>
<evidence type="ECO:0000256" key="1">
    <source>
        <dbReference type="ARBA" id="ARBA00006101"/>
    </source>
</evidence>
<comment type="similarity">
    <text evidence="1">Belongs to the TAFA family.</text>
</comment>
<dbReference type="Proteomes" id="UP000322234">
    <property type="component" value="Unassembled WGS sequence"/>
</dbReference>
<organism evidence="3 4">
    <name type="scientific">Bos mutus</name>
    <name type="common">wild yak</name>
    <dbReference type="NCBI Taxonomy" id="72004"/>
    <lineage>
        <taxon>Eukaryota</taxon>
        <taxon>Metazoa</taxon>
        <taxon>Chordata</taxon>
        <taxon>Craniata</taxon>
        <taxon>Vertebrata</taxon>
        <taxon>Euteleostomi</taxon>
        <taxon>Mammalia</taxon>
        <taxon>Eutheria</taxon>
        <taxon>Laurasiatheria</taxon>
        <taxon>Artiodactyla</taxon>
        <taxon>Ruminantia</taxon>
        <taxon>Pecora</taxon>
        <taxon>Bovidae</taxon>
        <taxon>Bovinae</taxon>
        <taxon>Bos</taxon>
    </lineage>
</organism>
<keyword evidence="4" id="KW-1185">Reference proteome</keyword>
<sequence>MVEIKATPIKHRDDKGQILGLDEICAQRRKLSGYISFPFFMDGIDLKDCISWITKLRDFNSDRAEIQARTEGGTCEVIAAHRCCNKNRIEERSQTVKCSCLPGKVAGTTRNRPSCVDGECFRYSKTSR</sequence>
<name>A0A6B0R9Z4_9CETA</name>
<protein>
    <recommendedName>
        <fullName evidence="5">Protein FAM19A1</fullName>
    </recommendedName>
</protein>
<evidence type="ECO:0000313" key="3">
    <source>
        <dbReference type="EMBL" id="MXQ86122.1"/>
    </source>
</evidence>
<dbReference type="PANTHER" id="PTHR31770">
    <property type="entry name" value="CHEMOKINE-LIKE PROTEIN TAFA FAMILY MEMBER"/>
    <property type="match status" value="1"/>
</dbReference>
<dbReference type="Pfam" id="PF12020">
    <property type="entry name" value="TAFA"/>
    <property type="match status" value="1"/>
</dbReference>
<accession>A0A6B0R9Z4</accession>
<dbReference type="AlphaFoldDB" id="A0A6B0R9Z4"/>
<dbReference type="GO" id="GO:0005615">
    <property type="term" value="C:extracellular space"/>
    <property type="evidence" value="ECO:0007669"/>
    <property type="project" value="TreeGrafter"/>
</dbReference>
<proteinExistence type="inferred from homology"/>
<dbReference type="GO" id="GO:0048018">
    <property type="term" value="F:receptor ligand activity"/>
    <property type="evidence" value="ECO:0007669"/>
    <property type="project" value="TreeGrafter"/>
</dbReference>
<evidence type="ECO:0008006" key="5">
    <source>
        <dbReference type="Google" id="ProtNLM"/>
    </source>
</evidence>
<comment type="caution">
    <text evidence="3">The sequence shown here is derived from an EMBL/GenBank/DDBJ whole genome shotgun (WGS) entry which is preliminary data.</text>
</comment>